<evidence type="ECO:0000313" key="3">
    <source>
        <dbReference type="Proteomes" id="UP000192411"/>
    </source>
</evidence>
<proteinExistence type="predicted"/>
<evidence type="ECO:0000313" key="2">
    <source>
        <dbReference type="EMBL" id="ORB67807.1"/>
    </source>
</evidence>
<protein>
    <submittedName>
        <fullName evidence="2">Uncharacterized protein</fullName>
    </submittedName>
</protein>
<dbReference type="RefSeq" id="WP_083124080.1">
    <property type="nucleotide sequence ID" value="NZ_MVIM01000002.1"/>
</dbReference>
<feature type="compositionally biased region" description="Basic residues" evidence="1">
    <location>
        <begin position="1"/>
        <end position="16"/>
    </location>
</feature>
<accession>A0A1X0K068</accession>
<keyword evidence="3" id="KW-1185">Reference proteome</keyword>
<reference evidence="2 3" key="1">
    <citation type="submission" date="2017-02" db="EMBL/GenBank/DDBJ databases">
        <title>The new phylogeny of genus Mycobacterium.</title>
        <authorList>
            <person name="Tortoli E."/>
            <person name="Trovato A."/>
            <person name="Cirillo D.M."/>
        </authorList>
    </citation>
    <scope>NUCLEOTIDE SEQUENCE [LARGE SCALE GENOMIC DNA]</scope>
    <source>
        <strain evidence="2 3">DSM 44338</strain>
    </source>
</reference>
<comment type="caution">
    <text evidence="2">The sequence shown here is derived from an EMBL/GenBank/DDBJ whole genome shotgun (WGS) entry which is preliminary data.</text>
</comment>
<organism evidence="2 3">
    <name type="scientific">Mycolicibacterium tusciae</name>
    <dbReference type="NCBI Taxonomy" id="75922"/>
    <lineage>
        <taxon>Bacteria</taxon>
        <taxon>Bacillati</taxon>
        <taxon>Actinomycetota</taxon>
        <taxon>Actinomycetes</taxon>
        <taxon>Mycobacteriales</taxon>
        <taxon>Mycobacteriaceae</taxon>
        <taxon>Mycolicibacterium</taxon>
    </lineage>
</organism>
<feature type="region of interest" description="Disordered" evidence="1">
    <location>
        <begin position="1"/>
        <end position="22"/>
    </location>
</feature>
<gene>
    <name evidence="2" type="ORF">BST47_04890</name>
</gene>
<dbReference type="AlphaFoldDB" id="A0A1X0K068"/>
<dbReference type="Proteomes" id="UP000192411">
    <property type="component" value="Unassembled WGS sequence"/>
</dbReference>
<evidence type="ECO:0000256" key="1">
    <source>
        <dbReference type="SAM" id="MobiDB-lite"/>
    </source>
</evidence>
<name>A0A1X0K068_9MYCO</name>
<sequence length="137" mass="15526">MSRKSQAKQARRKKRQTAQNSRWIPDTVLEGLSDDIELAAVLERLDERITERGWVFDEELSDDESALWYFIPSTAEVPDVGDVVPVTTIAMTSDDVDVVHVVFVGTADDYQFGLEELFENLDAIEDYRMGSPIPQFA</sequence>
<dbReference type="OrthoDB" id="4729167at2"/>
<dbReference type="EMBL" id="MVIM01000002">
    <property type="protein sequence ID" value="ORB67807.1"/>
    <property type="molecule type" value="Genomic_DNA"/>
</dbReference>
<dbReference type="STRING" id="75922.BST47_04890"/>